<feature type="region of interest" description="Disordered" evidence="11">
    <location>
        <begin position="1"/>
        <end position="23"/>
    </location>
</feature>
<evidence type="ECO:0000256" key="2">
    <source>
        <dbReference type="ARBA" id="ARBA00009634"/>
    </source>
</evidence>
<evidence type="ECO:0000256" key="4">
    <source>
        <dbReference type="ARBA" id="ARBA00022692"/>
    </source>
</evidence>
<comment type="caution">
    <text evidence="14">The sequence shown here is derived from an EMBL/GenBank/DDBJ whole genome shotgun (WGS) entry which is preliminary data.</text>
</comment>
<evidence type="ECO:0000256" key="6">
    <source>
        <dbReference type="ARBA" id="ARBA00022737"/>
    </source>
</evidence>
<accession>A0AAV4BQP9</accession>
<comment type="subcellular location">
    <subcellularLocation>
        <location evidence="1">Membrane</location>
        <topology evidence="1">Single-pass membrane protein</topology>
    </subcellularLocation>
</comment>
<keyword evidence="7 12" id="KW-1133">Transmembrane helix</keyword>
<dbReference type="SUPFAM" id="SSF52200">
    <property type="entry name" value="Toll/Interleukin receptor TIR domain"/>
    <property type="match status" value="1"/>
</dbReference>
<dbReference type="InterPro" id="IPR000157">
    <property type="entry name" value="TIR_dom"/>
</dbReference>
<dbReference type="InterPro" id="IPR001611">
    <property type="entry name" value="Leu-rich_rpt"/>
</dbReference>
<keyword evidence="6" id="KW-0677">Repeat</keyword>
<proteinExistence type="inferred from homology"/>
<keyword evidence="15" id="KW-1185">Reference proteome</keyword>
<keyword evidence="3" id="KW-0433">Leucine-rich repeat</keyword>
<evidence type="ECO:0000259" key="13">
    <source>
        <dbReference type="PROSITE" id="PS50104"/>
    </source>
</evidence>
<dbReference type="EMBL" id="BLXT01005762">
    <property type="protein sequence ID" value="GFO25571.1"/>
    <property type="molecule type" value="Genomic_DNA"/>
</dbReference>
<dbReference type="InterPro" id="IPR035897">
    <property type="entry name" value="Toll_tir_struct_dom_sf"/>
</dbReference>
<sequence>MDGTGQEKIDNTEGELSTLEKRFRNQNRFDNSIIFMENKTNSKKAGEQTHGTKKRPRYSDLTLFSSCGEIGPFPTADKHRRQNMHIPTSPTSTSRDVGSEQCCKVYNTYADCRSCHLFTIPTDLPANITVLLLGHNKIGDYVLRPGAFSRYSNLTLLNLSRNKITSLPNGVFQGLPNLQCLCLQKNAIKMDQSLNSSLAFEALSESLLFLKLNRNNNNPMDKSLIYPSFALSFLKNLKYLYLDGIPFKRFENPDRQFSKLTHLTLAGFNEGFCNITGLYNNAFELDALTYLNISDCTIEGHFVNESAFENLKNLQTLDVSNNFDLGIATVGDFMYGLRNNKNFENLVMERINPRFTPCIAIYTYTLRHFKNTGLKRIYAMDNEIEIIEKGALQNLPETLIFLNLTANKIIFGSYLQDLGYLIGLNTLILDGSLKPYEFPYQYPTVGLKNCVMRTSDVPKSLYQEYPSVIGRFNQYIKFIPVPPNLTQLSMARNGMVYTLNNITFSTNNVIKLDLTGNILQYLDGPIRGLENLQTLTMDECFVHFISDRFFDFFPNLQYLTFYRNLLGQILHEDYNGYIFKNLKKLVLLNLSTNNIFRLNGPVFKNLKEMKHLDISQNRLGKVNFSIAHMKQLETINLKGNQIRTLTTQTMKEIDLINKETLQLKIDLSNNPIGCDCDNLKFLEWFTESGVMWDNFTRHPYYCELEYQPDGFKDVIERLRQKCVTHQTLFMIVTCATLFIMLIIVAILAYRFRWTLRHWYHAAKMTVRPSLPVTEYEYDVFVSYSDKDDFVEEVLIPRLQDQYNLRVHLHGLHFRAGDPIADSIHRAVSTSRKTLVVITKNMLRSHWCNYELMVSRREAIARGRQVQVFLFLEPMSSWEVSSDIASYVRESTYIAYPPDPAYRQAFWNKLAHDLGANAPLR</sequence>
<gene>
    <name evidence="14" type="ORF">PoB_005207600</name>
</gene>
<dbReference type="SMART" id="SM00369">
    <property type="entry name" value="LRR_TYP"/>
    <property type="match status" value="6"/>
</dbReference>
<evidence type="ECO:0000256" key="5">
    <source>
        <dbReference type="ARBA" id="ARBA00022729"/>
    </source>
</evidence>
<keyword evidence="4 12" id="KW-0812">Transmembrane</keyword>
<feature type="transmembrane region" description="Helical" evidence="12">
    <location>
        <begin position="728"/>
        <end position="749"/>
    </location>
</feature>
<dbReference type="Pfam" id="PF13676">
    <property type="entry name" value="TIR_2"/>
    <property type="match status" value="1"/>
</dbReference>
<dbReference type="SMART" id="SM00255">
    <property type="entry name" value="TIR"/>
    <property type="match status" value="1"/>
</dbReference>
<evidence type="ECO:0000256" key="1">
    <source>
        <dbReference type="ARBA" id="ARBA00004167"/>
    </source>
</evidence>
<evidence type="ECO:0000256" key="11">
    <source>
        <dbReference type="SAM" id="MobiDB-lite"/>
    </source>
</evidence>
<dbReference type="PROSITE" id="PS50104">
    <property type="entry name" value="TIR"/>
    <property type="match status" value="1"/>
</dbReference>
<feature type="compositionally biased region" description="Basic and acidic residues" evidence="11">
    <location>
        <begin position="1"/>
        <end position="11"/>
    </location>
</feature>
<dbReference type="Gene3D" id="3.40.50.10140">
    <property type="entry name" value="Toll/interleukin-1 receptor homology (TIR) domain"/>
    <property type="match status" value="1"/>
</dbReference>
<dbReference type="PROSITE" id="PS51450">
    <property type="entry name" value="LRR"/>
    <property type="match status" value="1"/>
</dbReference>
<dbReference type="PANTHER" id="PTHR24365">
    <property type="entry name" value="TOLL-LIKE RECEPTOR"/>
    <property type="match status" value="1"/>
</dbReference>
<evidence type="ECO:0000256" key="7">
    <source>
        <dbReference type="ARBA" id="ARBA00022989"/>
    </source>
</evidence>
<dbReference type="GO" id="GO:0038023">
    <property type="term" value="F:signaling receptor activity"/>
    <property type="evidence" value="ECO:0007669"/>
    <property type="project" value="TreeGrafter"/>
</dbReference>
<keyword evidence="5" id="KW-0732">Signal</keyword>
<comment type="similarity">
    <text evidence="2">Belongs to the Toll-like receptor family.</text>
</comment>
<reference evidence="14 15" key="1">
    <citation type="journal article" date="2021" name="Elife">
        <title>Chloroplast acquisition without the gene transfer in kleptoplastic sea slugs, Plakobranchus ocellatus.</title>
        <authorList>
            <person name="Maeda T."/>
            <person name="Takahashi S."/>
            <person name="Yoshida T."/>
            <person name="Shimamura S."/>
            <person name="Takaki Y."/>
            <person name="Nagai Y."/>
            <person name="Toyoda A."/>
            <person name="Suzuki Y."/>
            <person name="Arimoto A."/>
            <person name="Ishii H."/>
            <person name="Satoh N."/>
            <person name="Nishiyama T."/>
            <person name="Hasebe M."/>
            <person name="Maruyama T."/>
            <person name="Minagawa J."/>
            <person name="Obokata J."/>
            <person name="Shigenobu S."/>
        </authorList>
    </citation>
    <scope>NUCLEOTIDE SEQUENCE [LARGE SCALE GENOMIC DNA]</scope>
</reference>
<evidence type="ECO:0000256" key="9">
    <source>
        <dbReference type="ARBA" id="ARBA00023170"/>
    </source>
</evidence>
<dbReference type="AlphaFoldDB" id="A0AAV4BQP9"/>
<dbReference type="PANTHER" id="PTHR24365:SF530">
    <property type="entry name" value="MSTPROX-RELATED"/>
    <property type="match status" value="1"/>
</dbReference>
<keyword evidence="10" id="KW-0325">Glycoprotein</keyword>
<evidence type="ECO:0000256" key="12">
    <source>
        <dbReference type="SAM" id="Phobius"/>
    </source>
</evidence>
<dbReference type="GO" id="GO:0005886">
    <property type="term" value="C:plasma membrane"/>
    <property type="evidence" value="ECO:0007669"/>
    <property type="project" value="TreeGrafter"/>
</dbReference>
<evidence type="ECO:0000313" key="15">
    <source>
        <dbReference type="Proteomes" id="UP000735302"/>
    </source>
</evidence>
<organism evidence="14 15">
    <name type="scientific">Plakobranchus ocellatus</name>
    <dbReference type="NCBI Taxonomy" id="259542"/>
    <lineage>
        <taxon>Eukaryota</taxon>
        <taxon>Metazoa</taxon>
        <taxon>Spiralia</taxon>
        <taxon>Lophotrochozoa</taxon>
        <taxon>Mollusca</taxon>
        <taxon>Gastropoda</taxon>
        <taxon>Heterobranchia</taxon>
        <taxon>Euthyneura</taxon>
        <taxon>Panpulmonata</taxon>
        <taxon>Sacoglossa</taxon>
        <taxon>Placobranchoidea</taxon>
        <taxon>Plakobranchidae</taxon>
        <taxon>Plakobranchus</taxon>
    </lineage>
</organism>
<evidence type="ECO:0000256" key="10">
    <source>
        <dbReference type="ARBA" id="ARBA00023180"/>
    </source>
</evidence>
<dbReference type="InterPro" id="IPR003591">
    <property type="entry name" value="Leu-rich_rpt_typical-subtyp"/>
</dbReference>
<protein>
    <submittedName>
        <fullName evidence="14">Toll-like receptor e</fullName>
    </submittedName>
</protein>
<dbReference type="SUPFAM" id="SSF52047">
    <property type="entry name" value="RNI-like"/>
    <property type="match status" value="1"/>
</dbReference>
<dbReference type="Proteomes" id="UP000735302">
    <property type="component" value="Unassembled WGS sequence"/>
</dbReference>
<dbReference type="SUPFAM" id="SSF52058">
    <property type="entry name" value="L domain-like"/>
    <property type="match status" value="1"/>
</dbReference>
<dbReference type="GO" id="GO:0007165">
    <property type="term" value="P:signal transduction"/>
    <property type="evidence" value="ECO:0007669"/>
    <property type="project" value="InterPro"/>
</dbReference>
<dbReference type="InterPro" id="IPR032675">
    <property type="entry name" value="LRR_dom_sf"/>
</dbReference>
<dbReference type="Pfam" id="PF13855">
    <property type="entry name" value="LRR_8"/>
    <property type="match status" value="2"/>
</dbReference>
<keyword evidence="8 12" id="KW-0472">Membrane</keyword>
<evidence type="ECO:0000313" key="14">
    <source>
        <dbReference type="EMBL" id="GFO25571.1"/>
    </source>
</evidence>
<evidence type="ECO:0000256" key="8">
    <source>
        <dbReference type="ARBA" id="ARBA00023136"/>
    </source>
</evidence>
<feature type="domain" description="TIR" evidence="13">
    <location>
        <begin position="775"/>
        <end position="913"/>
    </location>
</feature>
<name>A0AAV4BQP9_9GAST</name>
<evidence type="ECO:0000256" key="3">
    <source>
        <dbReference type="ARBA" id="ARBA00022614"/>
    </source>
</evidence>
<keyword evidence="9 14" id="KW-0675">Receptor</keyword>
<dbReference type="Gene3D" id="3.80.10.10">
    <property type="entry name" value="Ribonuclease Inhibitor"/>
    <property type="match status" value="3"/>
</dbReference>